<evidence type="ECO:0000313" key="2">
    <source>
        <dbReference type="EMBL" id="KAG6371691.1"/>
    </source>
</evidence>
<reference evidence="2" key="1">
    <citation type="submission" date="2021-03" db="EMBL/GenBank/DDBJ databases">
        <title>Evolutionary innovations through gain and loss of genes in the ectomycorrhizal Boletales.</title>
        <authorList>
            <person name="Wu G."/>
            <person name="Miyauchi S."/>
            <person name="Morin E."/>
            <person name="Yang Z.-L."/>
            <person name="Xu J."/>
            <person name="Martin F.M."/>
        </authorList>
    </citation>
    <scope>NUCLEOTIDE SEQUENCE</scope>
    <source>
        <strain evidence="2">BR01</strain>
    </source>
</reference>
<feature type="region of interest" description="Disordered" evidence="1">
    <location>
        <begin position="1"/>
        <end position="67"/>
    </location>
</feature>
<accession>A0A8I3A5Y4</accession>
<sequence>MSTSSNANQPSHPTMPAVSPVAGSSRNVIHHAPSSIPSCTSSAGPSSRPPAWSSHASPTIDPTSTPTILVPDMAIMERAISDAS</sequence>
<proteinExistence type="predicted"/>
<keyword evidence="3" id="KW-1185">Reference proteome</keyword>
<dbReference type="AlphaFoldDB" id="A0A8I3A5Y4"/>
<organism evidence="2 3">
    <name type="scientific">Boletus reticuloceps</name>
    <dbReference type="NCBI Taxonomy" id="495285"/>
    <lineage>
        <taxon>Eukaryota</taxon>
        <taxon>Fungi</taxon>
        <taxon>Dikarya</taxon>
        <taxon>Basidiomycota</taxon>
        <taxon>Agaricomycotina</taxon>
        <taxon>Agaricomycetes</taxon>
        <taxon>Agaricomycetidae</taxon>
        <taxon>Boletales</taxon>
        <taxon>Boletineae</taxon>
        <taxon>Boletaceae</taxon>
        <taxon>Boletoideae</taxon>
        <taxon>Boletus</taxon>
    </lineage>
</organism>
<evidence type="ECO:0000313" key="3">
    <source>
        <dbReference type="Proteomes" id="UP000683000"/>
    </source>
</evidence>
<dbReference type="EMBL" id="JAGFBS010000032">
    <property type="protein sequence ID" value="KAG6371691.1"/>
    <property type="molecule type" value="Genomic_DNA"/>
</dbReference>
<gene>
    <name evidence="2" type="ORF">JVT61DRAFT_9032</name>
</gene>
<dbReference type="Proteomes" id="UP000683000">
    <property type="component" value="Unassembled WGS sequence"/>
</dbReference>
<feature type="compositionally biased region" description="Low complexity" evidence="1">
    <location>
        <begin position="57"/>
        <end position="67"/>
    </location>
</feature>
<feature type="compositionally biased region" description="Polar residues" evidence="1">
    <location>
        <begin position="35"/>
        <end position="45"/>
    </location>
</feature>
<evidence type="ECO:0000256" key="1">
    <source>
        <dbReference type="SAM" id="MobiDB-lite"/>
    </source>
</evidence>
<feature type="compositionally biased region" description="Polar residues" evidence="1">
    <location>
        <begin position="1"/>
        <end position="12"/>
    </location>
</feature>
<name>A0A8I3A5Y4_9AGAM</name>
<comment type="caution">
    <text evidence="2">The sequence shown here is derived from an EMBL/GenBank/DDBJ whole genome shotgun (WGS) entry which is preliminary data.</text>
</comment>
<protein>
    <submittedName>
        <fullName evidence="2">Uncharacterized protein</fullName>
    </submittedName>
</protein>